<dbReference type="PANTHER" id="PTHR43818">
    <property type="entry name" value="BCDNA.GH03377"/>
    <property type="match status" value="1"/>
</dbReference>
<reference evidence="2" key="1">
    <citation type="submission" date="2006-10" db="EMBL/GenBank/DDBJ databases">
        <title>Complete sequence of Solibacter usitatus Ellin6076.</title>
        <authorList>
            <consortium name="US DOE Joint Genome Institute"/>
            <person name="Copeland A."/>
            <person name="Lucas S."/>
            <person name="Lapidus A."/>
            <person name="Barry K."/>
            <person name="Detter J.C."/>
            <person name="Glavina del Rio T."/>
            <person name="Hammon N."/>
            <person name="Israni S."/>
            <person name="Dalin E."/>
            <person name="Tice H."/>
            <person name="Pitluck S."/>
            <person name="Thompson L.S."/>
            <person name="Brettin T."/>
            <person name="Bruce D."/>
            <person name="Han C."/>
            <person name="Tapia R."/>
            <person name="Gilna P."/>
            <person name="Schmutz J."/>
            <person name="Larimer F."/>
            <person name="Land M."/>
            <person name="Hauser L."/>
            <person name="Kyrpides N."/>
            <person name="Mikhailova N."/>
            <person name="Janssen P.H."/>
            <person name="Kuske C.R."/>
            <person name="Richardson P."/>
        </authorList>
    </citation>
    <scope>NUCLEOTIDE SEQUENCE</scope>
    <source>
        <strain evidence="2">Ellin6076</strain>
    </source>
</reference>
<dbReference type="InterPro" id="IPR000683">
    <property type="entry name" value="Gfo/Idh/MocA-like_OxRdtase_N"/>
</dbReference>
<protein>
    <submittedName>
        <fullName evidence="2">Oxidoreductase domain protein</fullName>
    </submittedName>
</protein>
<dbReference type="KEGG" id="sus:Acid_0576"/>
<dbReference type="InterPro" id="IPR006311">
    <property type="entry name" value="TAT_signal"/>
</dbReference>
<name>Q02BI4_SOLUE</name>
<dbReference type="InterPro" id="IPR050463">
    <property type="entry name" value="Gfo/Idh/MocA_oxidrdct_glycsds"/>
</dbReference>
<dbReference type="SUPFAM" id="SSF55347">
    <property type="entry name" value="Glyceraldehyde-3-phosphate dehydrogenase-like, C-terminal domain"/>
    <property type="match status" value="1"/>
</dbReference>
<dbReference type="SUPFAM" id="SSF51735">
    <property type="entry name" value="NAD(P)-binding Rossmann-fold domains"/>
    <property type="match status" value="1"/>
</dbReference>
<sequence precursor="true">MPTTRRHFLGAAAGASLAASLTAQTVPANDRVRIALIGAGGQGSGDTRNSLSVGGVELVAVADIYDGRLKRAREVWGDQVFTTRDYREVLARKDVDAVIIGTPDHWHSTISIDAMNAGKDVYCEKPMVQQLSEGSDVIAAQRRTGRILQVGSQRVSSIIYAKAKEMLAAGAIGELNMVEAWVDRNSAIGAWQYSIPPDASPSTIDWDRFLGRAPKVPFEPVRLFRWRNYRDYGTGVPGDLFVHLLSGLHFVTGAIGPNRVYATGGLRYWKDGRDVPDIMIALYDYPTFNVMLRVNFVDGATETSGLKFIGSEGVMTIDSALGISKVPRQSEPGYTIDTFPKVLQEQFLKEYREKYPVRPAVGTGQMAAEEKFVPPKGYTDSFDHHRSFIAAVRSRKPVVEDAVFGFRAAGPALLSNLSYFERKVCLWDAEGMKLKA</sequence>
<dbReference type="InterPro" id="IPR036291">
    <property type="entry name" value="NAD(P)-bd_dom_sf"/>
</dbReference>
<dbReference type="HOGENOM" id="CLU_023194_24_1_0"/>
<organism evidence="2">
    <name type="scientific">Solibacter usitatus (strain Ellin6076)</name>
    <dbReference type="NCBI Taxonomy" id="234267"/>
    <lineage>
        <taxon>Bacteria</taxon>
        <taxon>Pseudomonadati</taxon>
        <taxon>Acidobacteriota</taxon>
        <taxon>Terriglobia</taxon>
        <taxon>Bryobacterales</taxon>
        <taxon>Solibacteraceae</taxon>
        <taxon>Candidatus Solibacter</taxon>
    </lineage>
</organism>
<dbReference type="PROSITE" id="PS51318">
    <property type="entry name" value="TAT"/>
    <property type="match status" value="1"/>
</dbReference>
<proteinExistence type="predicted"/>
<evidence type="ECO:0000259" key="1">
    <source>
        <dbReference type="Pfam" id="PF01408"/>
    </source>
</evidence>
<dbReference type="Gene3D" id="3.40.50.720">
    <property type="entry name" value="NAD(P)-binding Rossmann-like Domain"/>
    <property type="match status" value="1"/>
</dbReference>
<dbReference type="OrthoDB" id="106459at2"/>
<dbReference type="Gene3D" id="3.30.360.10">
    <property type="entry name" value="Dihydrodipicolinate Reductase, domain 2"/>
    <property type="match status" value="1"/>
</dbReference>
<evidence type="ECO:0000313" key="2">
    <source>
        <dbReference type="EMBL" id="ABJ81582.1"/>
    </source>
</evidence>
<dbReference type="PANTHER" id="PTHR43818:SF5">
    <property type="entry name" value="OXIDOREDUCTASE FAMILY PROTEIN"/>
    <property type="match status" value="1"/>
</dbReference>
<dbReference type="STRING" id="234267.Acid_0576"/>
<dbReference type="EMBL" id="CP000473">
    <property type="protein sequence ID" value="ABJ81582.1"/>
    <property type="molecule type" value="Genomic_DNA"/>
</dbReference>
<dbReference type="InParanoid" id="Q02BI4"/>
<dbReference type="GO" id="GO:0000166">
    <property type="term" value="F:nucleotide binding"/>
    <property type="evidence" value="ECO:0007669"/>
    <property type="project" value="InterPro"/>
</dbReference>
<accession>Q02BI4</accession>
<dbReference type="AlphaFoldDB" id="Q02BI4"/>
<dbReference type="eggNOG" id="COG0673">
    <property type="taxonomic scope" value="Bacteria"/>
</dbReference>
<feature type="domain" description="Gfo/Idh/MocA-like oxidoreductase N-terminal" evidence="1">
    <location>
        <begin position="32"/>
        <end position="151"/>
    </location>
</feature>
<gene>
    <name evidence="2" type="ordered locus">Acid_0576</name>
</gene>
<dbReference type="Pfam" id="PF01408">
    <property type="entry name" value="GFO_IDH_MocA"/>
    <property type="match status" value="1"/>
</dbReference>